<accession>A0A3D3RBK2</accession>
<protein>
    <submittedName>
        <fullName evidence="1">Uncharacterized protein</fullName>
    </submittedName>
</protein>
<gene>
    <name evidence="1" type="ORF">DIT97_21615</name>
</gene>
<evidence type="ECO:0000313" key="1">
    <source>
        <dbReference type="EMBL" id="HCO25488.1"/>
    </source>
</evidence>
<evidence type="ECO:0000313" key="2">
    <source>
        <dbReference type="Proteomes" id="UP000263642"/>
    </source>
</evidence>
<dbReference type="AlphaFoldDB" id="A0A3D3RBK2"/>
<organism evidence="1 2">
    <name type="scientific">Gimesia maris</name>
    <dbReference type="NCBI Taxonomy" id="122"/>
    <lineage>
        <taxon>Bacteria</taxon>
        <taxon>Pseudomonadati</taxon>
        <taxon>Planctomycetota</taxon>
        <taxon>Planctomycetia</taxon>
        <taxon>Planctomycetales</taxon>
        <taxon>Planctomycetaceae</taxon>
        <taxon>Gimesia</taxon>
    </lineage>
</organism>
<name>A0A3D3RBK2_9PLAN</name>
<comment type="caution">
    <text evidence="1">The sequence shown here is derived from an EMBL/GenBank/DDBJ whole genome shotgun (WGS) entry which is preliminary data.</text>
</comment>
<sequence>MSIRISPCCLVNYRCLSMKGTSVADLLSQSLEVELSIGDTIQIGDQFLTVIDIEGNEILFQLDSDNPTGPAADAMNDAY</sequence>
<dbReference type="Proteomes" id="UP000263642">
    <property type="component" value="Unassembled WGS sequence"/>
</dbReference>
<dbReference type="EMBL" id="DQAY01000132">
    <property type="protein sequence ID" value="HCO25488.1"/>
    <property type="molecule type" value="Genomic_DNA"/>
</dbReference>
<proteinExistence type="predicted"/>
<reference evidence="1 2" key="1">
    <citation type="journal article" date="2018" name="Nat. Biotechnol.">
        <title>A standardized bacterial taxonomy based on genome phylogeny substantially revises the tree of life.</title>
        <authorList>
            <person name="Parks D.H."/>
            <person name="Chuvochina M."/>
            <person name="Waite D.W."/>
            <person name="Rinke C."/>
            <person name="Skarshewski A."/>
            <person name="Chaumeil P.A."/>
            <person name="Hugenholtz P."/>
        </authorList>
    </citation>
    <scope>NUCLEOTIDE SEQUENCE [LARGE SCALE GENOMIC DNA]</scope>
    <source>
        <strain evidence="1">UBA9375</strain>
    </source>
</reference>